<dbReference type="Gene3D" id="1.10.260.40">
    <property type="entry name" value="lambda repressor-like DNA-binding domains"/>
    <property type="match status" value="1"/>
</dbReference>
<dbReference type="PANTHER" id="PTHR46558:SF11">
    <property type="entry name" value="HTH-TYPE TRANSCRIPTIONAL REGULATOR XRE"/>
    <property type="match status" value="1"/>
</dbReference>
<dbReference type="SUPFAM" id="SSF47413">
    <property type="entry name" value="lambda repressor-like DNA-binding domains"/>
    <property type="match status" value="1"/>
</dbReference>
<protein>
    <submittedName>
        <fullName evidence="4">Transcriptional regulator</fullName>
    </submittedName>
</protein>
<dbReference type="PROSITE" id="PS00018">
    <property type="entry name" value="EF_HAND_1"/>
    <property type="match status" value="1"/>
</dbReference>
<dbReference type="InterPro" id="IPR001387">
    <property type="entry name" value="Cro/C1-type_HTH"/>
</dbReference>
<dbReference type="InterPro" id="IPR010982">
    <property type="entry name" value="Lambda_DNA-bd_dom_sf"/>
</dbReference>
<evidence type="ECO:0000256" key="2">
    <source>
        <dbReference type="SAM" id="Phobius"/>
    </source>
</evidence>
<dbReference type="Pfam" id="PF01381">
    <property type="entry name" value="HTH_3"/>
    <property type="match status" value="1"/>
</dbReference>
<dbReference type="EMBL" id="BDQG01000001">
    <property type="protein sequence ID" value="GAW68334.1"/>
    <property type="molecule type" value="Genomic_DNA"/>
</dbReference>
<reference evidence="5" key="1">
    <citation type="submission" date="2017-05" db="EMBL/GenBank/DDBJ databases">
        <title>Draft genome sequence of Geobacter pelophilus, a iron(III)-reducing bacteria.</title>
        <authorList>
            <person name="Aoyagi T."/>
            <person name="Koike H."/>
            <person name="Morita T."/>
            <person name="Sato Y."/>
            <person name="Habe H."/>
            <person name="Hori T."/>
        </authorList>
    </citation>
    <scope>NUCLEOTIDE SEQUENCE [LARGE SCALE GENOMIC DNA]</scope>
    <source>
        <strain evidence="5">Drf2</strain>
    </source>
</reference>
<dbReference type="InterPro" id="IPR018247">
    <property type="entry name" value="EF_Hand_1_Ca_BS"/>
</dbReference>
<proteinExistence type="predicted"/>
<organism evidence="4 5">
    <name type="scientific">Geoanaerobacter pelophilus</name>
    <dbReference type="NCBI Taxonomy" id="60036"/>
    <lineage>
        <taxon>Bacteria</taxon>
        <taxon>Pseudomonadati</taxon>
        <taxon>Thermodesulfobacteriota</taxon>
        <taxon>Desulfuromonadia</taxon>
        <taxon>Geobacterales</taxon>
        <taxon>Geobacteraceae</taxon>
        <taxon>Geoanaerobacter</taxon>
    </lineage>
</organism>
<evidence type="ECO:0000256" key="1">
    <source>
        <dbReference type="ARBA" id="ARBA00023125"/>
    </source>
</evidence>
<accession>A0ABQ0MMM3</accession>
<feature type="transmembrane region" description="Helical" evidence="2">
    <location>
        <begin position="104"/>
        <end position="122"/>
    </location>
</feature>
<dbReference type="RefSeq" id="WP_085814490.1">
    <property type="nucleotide sequence ID" value="NZ_BDQG01000001.1"/>
</dbReference>
<keyword evidence="5" id="KW-1185">Reference proteome</keyword>
<dbReference type="PROSITE" id="PS50943">
    <property type="entry name" value="HTH_CROC1"/>
    <property type="match status" value="1"/>
</dbReference>
<keyword evidence="2" id="KW-0812">Transmembrane</keyword>
<dbReference type="PANTHER" id="PTHR46558">
    <property type="entry name" value="TRACRIPTIONAL REGULATORY PROTEIN-RELATED-RELATED"/>
    <property type="match status" value="1"/>
</dbReference>
<feature type="domain" description="HTH cro/C1-type" evidence="3">
    <location>
        <begin position="23"/>
        <end position="78"/>
    </location>
</feature>
<evidence type="ECO:0000313" key="4">
    <source>
        <dbReference type="EMBL" id="GAW68334.1"/>
    </source>
</evidence>
<dbReference type="CDD" id="cd00093">
    <property type="entry name" value="HTH_XRE"/>
    <property type="match status" value="1"/>
</dbReference>
<dbReference type="Proteomes" id="UP000194153">
    <property type="component" value="Unassembled WGS sequence"/>
</dbReference>
<name>A0ABQ0MMM3_9BACT</name>
<comment type="caution">
    <text evidence="4">The sequence shown here is derived from an EMBL/GenBank/DDBJ whole genome shotgun (WGS) entry which is preliminary data.</text>
</comment>
<sequence length="307" mass="33734">MMEANDRSDKLSAASVAIDGTRIRTVREAKRLTQLYVASVVGVTTDTISRWENNRYPSIKRENAQKLADALEVPLDDILRQEPPAPEGEADAELTPPSPRRKKLLVLFGLFTLLLLLAVVILSRPPSSAPIAVRWLPRYAAPGEIIPVQIKVTRLPSKPFGFILKEKLPDGMRLVSSVPPSSAAEPARSSLKWLVPSGGNPVVISYSVRTPAPFAQGTEVKVKGEIVLHGEDANRTEEVGGGSEVRIGPYHWADANGDGRIDDDEIMPAYYICDEMKGLGLDWKTIEAIWSGKGYRWDPKNGYTVLK</sequence>
<evidence type="ECO:0000313" key="5">
    <source>
        <dbReference type="Proteomes" id="UP000194153"/>
    </source>
</evidence>
<keyword evidence="1" id="KW-0238">DNA-binding</keyword>
<evidence type="ECO:0000259" key="3">
    <source>
        <dbReference type="PROSITE" id="PS50943"/>
    </source>
</evidence>
<dbReference type="SMART" id="SM00530">
    <property type="entry name" value="HTH_XRE"/>
    <property type="match status" value="1"/>
</dbReference>
<gene>
    <name evidence="4" type="ORF">GPEL0_01r4629</name>
</gene>
<keyword evidence="2" id="KW-0472">Membrane</keyword>
<keyword evidence="2" id="KW-1133">Transmembrane helix</keyword>